<dbReference type="EMBL" id="LR796766">
    <property type="protein sequence ID" value="CAB4164695.1"/>
    <property type="molecule type" value="Genomic_DNA"/>
</dbReference>
<name>A0A6J5P6F6_9CAUD</name>
<reference evidence="1" key="1">
    <citation type="submission" date="2020-04" db="EMBL/GenBank/DDBJ databases">
        <authorList>
            <person name="Chiriac C."/>
            <person name="Salcher M."/>
            <person name="Ghai R."/>
            <person name="Kavagutti S V."/>
        </authorList>
    </citation>
    <scope>NUCLEOTIDE SEQUENCE</scope>
</reference>
<accession>A0A6J5P6F6</accession>
<gene>
    <name evidence="1" type="ORF">UFOVP828_74</name>
</gene>
<organism evidence="1">
    <name type="scientific">uncultured Caudovirales phage</name>
    <dbReference type="NCBI Taxonomy" id="2100421"/>
    <lineage>
        <taxon>Viruses</taxon>
        <taxon>Duplodnaviria</taxon>
        <taxon>Heunggongvirae</taxon>
        <taxon>Uroviricota</taxon>
        <taxon>Caudoviricetes</taxon>
        <taxon>Peduoviridae</taxon>
        <taxon>Maltschvirus</taxon>
        <taxon>Maltschvirus maltsch</taxon>
    </lineage>
</organism>
<sequence length="41" mass="4781">MKGIKCLFCDDYNMAITLDKDWFLCLSCGLDYELEKEKING</sequence>
<protein>
    <submittedName>
        <fullName evidence="1">Uncharacterized protein</fullName>
    </submittedName>
</protein>
<proteinExistence type="predicted"/>
<evidence type="ECO:0000313" key="1">
    <source>
        <dbReference type="EMBL" id="CAB4164695.1"/>
    </source>
</evidence>